<keyword evidence="5" id="KW-1185">Reference proteome</keyword>
<feature type="domain" description="EF-hand" evidence="3">
    <location>
        <begin position="79"/>
        <end position="106"/>
    </location>
</feature>
<dbReference type="OrthoDB" id="5770156at2"/>
<dbReference type="GO" id="GO:0005509">
    <property type="term" value="F:calcium ion binding"/>
    <property type="evidence" value="ECO:0007669"/>
    <property type="project" value="InterPro"/>
</dbReference>
<dbReference type="InterPro" id="IPR002048">
    <property type="entry name" value="EF_hand_dom"/>
</dbReference>
<organism evidence="4 5">
    <name type="scientific">Thiopseudomonas denitrificans</name>
    <dbReference type="NCBI Taxonomy" id="1501432"/>
    <lineage>
        <taxon>Bacteria</taxon>
        <taxon>Pseudomonadati</taxon>
        <taxon>Pseudomonadota</taxon>
        <taxon>Gammaproteobacteria</taxon>
        <taxon>Pseudomonadales</taxon>
        <taxon>Pseudomonadaceae</taxon>
        <taxon>Thiopseudomonas</taxon>
    </lineage>
</organism>
<feature type="compositionally biased region" description="Low complexity" evidence="1">
    <location>
        <begin position="31"/>
        <end position="49"/>
    </location>
</feature>
<name>A0A4R6U441_9GAMM</name>
<dbReference type="AlphaFoldDB" id="A0A4R6U441"/>
<keyword evidence="2" id="KW-0732">Signal</keyword>
<comment type="caution">
    <text evidence="4">The sequence shown here is derived from an EMBL/GenBank/DDBJ whole genome shotgun (WGS) entry which is preliminary data.</text>
</comment>
<feature type="compositionally biased region" description="Basic and acidic residues" evidence="1">
    <location>
        <begin position="90"/>
        <end position="101"/>
    </location>
</feature>
<dbReference type="Pfam" id="PF13499">
    <property type="entry name" value="EF-hand_7"/>
    <property type="match status" value="1"/>
</dbReference>
<gene>
    <name evidence="4" type="ORF">DFQ45_10640</name>
</gene>
<feature type="compositionally biased region" description="Basic and acidic residues" evidence="1">
    <location>
        <begin position="50"/>
        <end position="71"/>
    </location>
</feature>
<dbReference type="InterPro" id="IPR011992">
    <property type="entry name" value="EF-hand-dom_pair"/>
</dbReference>
<evidence type="ECO:0000259" key="3">
    <source>
        <dbReference type="PROSITE" id="PS50222"/>
    </source>
</evidence>
<dbReference type="RefSeq" id="WP_101495963.1">
    <property type="nucleotide sequence ID" value="NZ_LNJZ01000003.1"/>
</dbReference>
<feature type="chain" id="PRO_5020895719" evidence="2">
    <location>
        <begin position="26"/>
        <end position="165"/>
    </location>
</feature>
<feature type="domain" description="EF-hand" evidence="3">
    <location>
        <begin position="123"/>
        <end position="149"/>
    </location>
</feature>
<dbReference type="PROSITE" id="PS50222">
    <property type="entry name" value="EF_HAND_2"/>
    <property type="match status" value="2"/>
</dbReference>
<dbReference type="EMBL" id="SNYK01000006">
    <property type="protein sequence ID" value="TDQ37814.1"/>
    <property type="molecule type" value="Genomic_DNA"/>
</dbReference>
<dbReference type="Proteomes" id="UP000294575">
    <property type="component" value="Unassembled WGS sequence"/>
</dbReference>
<evidence type="ECO:0000313" key="4">
    <source>
        <dbReference type="EMBL" id="TDQ37814.1"/>
    </source>
</evidence>
<dbReference type="InterPro" id="IPR018247">
    <property type="entry name" value="EF_Hand_1_Ca_BS"/>
</dbReference>
<dbReference type="PROSITE" id="PS00018">
    <property type="entry name" value="EF_HAND_1"/>
    <property type="match status" value="2"/>
</dbReference>
<evidence type="ECO:0000256" key="1">
    <source>
        <dbReference type="SAM" id="MobiDB-lite"/>
    </source>
</evidence>
<dbReference type="SUPFAM" id="SSF47473">
    <property type="entry name" value="EF-hand"/>
    <property type="match status" value="1"/>
</dbReference>
<protein>
    <submittedName>
        <fullName evidence="4">EF hand domain-containing protein</fullName>
    </submittedName>
</protein>
<evidence type="ECO:0000256" key="2">
    <source>
        <dbReference type="SAM" id="SignalP"/>
    </source>
</evidence>
<reference evidence="4 5" key="1">
    <citation type="submission" date="2019-03" db="EMBL/GenBank/DDBJ databases">
        <title>Genomic Encyclopedia of Type Strains, Phase IV (KMG-IV): sequencing the most valuable type-strain genomes for metagenomic binning, comparative biology and taxonomic classification.</title>
        <authorList>
            <person name="Goeker M."/>
        </authorList>
    </citation>
    <scope>NUCLEOTIDE SEQUENCE [LARGE SCALE GENOMIC DNA]</scope>
    <source>
        <strain evidence="4 5">DSM 28679</strain>
    </source>
</reference>
<dbReference type="CDD" id="cd00051">
    <property type="entry name" value="EFh"/>
    <property type="match status" value="1"/>
</dbReference>
<feature type="signal peptide" evidence="2">
    <location>
        <begin position="1"/>
        <end position="25"/>
    </location>
</feature>
<proteinExistence type="predicted"/>
<accession>A0A4R6U441</accession>
<sequence length="165" mass="18214">MKNMKFLITPLLAGLLAVTGGQAFAADQTAQRGQGQKMGQQQQGQSMKQKWQERRDMKKGRNQDQRKDAKRNIQGNMPAFADFDLNGDGKITEAEFTETRTARISQRAQDGRQMRGLTDALSFEELDTNGDGSISPAEFAAAKKLHQQQSGKQQGRRGSGQGRGQ</sequence>
<evidence type="ECO:0000313" key="5">
    <source>
        <dbReference type="Proteomes" id="UP000294575"/>
    </source>
</evidence>
<dbReference type="Gene3D" id="1.10.238.10">
    <property type="entry name" value="EF-hand"/>
    <property type="match status" value="1"/>
</dbReference>
<feature type="region of interest" description="Disordered" evidence="1">
    <location>
        <begin position="29"/>
        <end position="165"/>
    </location>
</feature>